<feature type="domain" description="FecR N-terminal" evidence="2">
    <location>
        <begin position="19"/>
        <end position="59"/>
    </location>
</feature>
<dbReference type="PIRSF" id="PIRSF018266">
    <property type="entry name" value="FecR"/>
    <property type="match status" value="1"/>
</dbReference>
<keyword evidence="4" id="KW-1185">Reference proteome</keyword>
<dbReference type="InterPro" id="IPR012373">
    <property type="entry name" value="Ferrdict_sens_TM"/>
</dbReference>
<dbReference type="KEGG" id="mej:Q7A_197"/>
<dbReference type="HOGENOM" id="CLU_050192_0_0_6"/>
<name>I1XF87_METNJ</name>
<accession>I1XF87</accession>
<dbReference type="Proteomes" id="UP000009144">
    <property type="component" value="Chromosome"/>
</dbReference>
<gene>
    <name evidence="3" type="ordered locus">Q7A_197</name>
</gene>
<reference evidence="3 4" key="2">
    <citation type="journal article" date="2013" name="Int. J. Syst. Evol. Microbiol.">
        <title>Methylophaga nitratireducenticrescens sp. nov. and Methylophaga frappieri sp. nov., isolated from the biofilm of the methanol-fed denitrification system treating the seawater at the Montreal Biodome.</title>
        <authorList>
            <person name="Villeneuve C."/>
            <person name="Martineau C."/>
            <person name="Mauffrey F."/>
            <person name="Villemur R."/>
        </authorList>
    </citation>
    <scope>NUCLEOTIDE SEQUENCE [LARGE SCALE GENOMIC DNA]</scope>
    <source>
        <strain evidence="3 4">JAM1</strain>
    </source>
</reference>
<dbReference type="EMBL" id="CP003390">
    <property type="protein sequence ID" value="AFI83056.1"/>
    <property type="molecule type" value="Genomic_DNA"/>
</dbReference>
<dbReference type="RefSeq" id="WP_014705432.1">
    <property type="nucleotide sequence ID" value="NC_017857.3"/>
</dbReference>
<evidence type="ECO:0000313" key="4">
    <source>
        <dbReference type="Proteomes" id="UP000009144"/>
    </source>
</evidence>
<protein>
    <submittedName>
        <fullName evidence="3">Transmembrane sensor</fullName>
    </submittedName>
</protein>
<dbReference type="GO" id="GO:0016989">
    <property type="term" value="F:sigma factor antagonist activity"/>
    <property type="evidence" value="ECO:0007669"/>
    <property type="project" value="TreeGrafter"/>
</dbReference>
<proteinExistence type="predicted"/>
<dbReference type="PANTHER" id="PTHR30273">
    <property type="entry name" value="PERIPLASMIC SIGNAL SENSOR AND SIGMA FACTOR ACTIVATOR FECR-RELATED"/>
    <property type="match status" value="1"/>
</dbReference>
<evidence type="ECO:0000259" key="1">
    <source>
        <dbReference type="Pfam" id="PF04773"/>
    </source>
</evidence>
<dbReference type="InterPro" id="IPR006860">
    <property type="entry name" value="FecR"/>
</dbReference>
<dbReference type="PANTHER" id="PTHR30273:SF2">
    <property type="entry name" value="PROTEIN FECR"/>
    <property type="match status" value="1"/>
</dbReference>
<feature type="domain" description="FecR protein" evidence="1">
    <location>
        <begin position="124"/>
        <end position="219"/>
    </location>
</feature>
<keyword evidence="3" id="KW-0812">Transmembrane</keyword>
<dbReference type="STRING" id="754476.Q7A_197"/>
<dbReference type="PATRIC" id="fig|754476.3.peg.196"/>
<dbReference type="OrthoDB" id="1099576at2"/>
<dbReference type="InterPro" id="IPR032623">
    <property type="entry name" value="FecR_N"/>
</dbReference>
<dbReference type="Pfam" id="PF16220">
    <property type="entry name" value="DUF4880"/>
    <property type="match status" value="1"/>
</dbReference>
<sequence>MTDVNGTLNGESLPDAIVDDAILWAVKLNYNHVSEQNQQAFEAWLNADPLHAKAWQRIRLMQAEFSSLPEKLALQTLNKVEATRQTLHLDRRQALKLLSLSGVFAMSGWLAHQHTPWQRLLADASTAIGEQRTVTLADGSVIQLNTGTAISTELDPTQRTIILHRGEILITTGVDDAFSNKRPFWVQTPVGKLQALGTRFVVKLEQDRALVSVQQGAVELHPANSNESLIVPAGERRWLTVDKTQAAANSGFEDDAWADGVIAGQNIRLADLLTELARYRHGVVHCDPRIKELRVSGIFHLKNTDQALQFLVQTQPIKLNYRTRFWVSVSPG</sequence>
<reference evidence="3 4" key="1">
    <citation type="journal article" date="2012" name="J. Bacteriol.">
        <title>Complete genome sequences of Methylophaga sp. strain JAM1 and Methylophaga sp. strain JAM7.</title>
        <authorList>
            <person name="Villeneuve C."/>
            <person name="Martineau C."/>
            <person name="Mauffrey F."/>
            <person name="Villemur R."/>
        </authorList>
    </citation>
    <scope>NUCLEOTIDE SEQUENCE [LARGE SCALE GENOMIC DNA]</scope>
    <source>
        <strain evidence="3 4">JAM1</strain>
    </source>
</reference>
<evidence type="ECO:0000313" key="3">
    <source>
        <dbReference type="EMBL" id="AFI83056.1"/>
    </source>
</evidence>
<dbReference type="eggNOG" id="COG3712">
    <property type="taxonomic scope" value="Bacteria"/>
</dbReference>
<dbReference type="Gene3D" id="2.60.120.1440">
    <property type="match status" value="1"/>
</dbReference>
<dbReference type="Pfam" id="PF04773">
    <property type="entry name" value="FecR"/>
    <property type="match status" value="1"/>
</dbReference>
<keyword evidence="3" id="KW-0472">Membrane</keyword>
<organism evidence="3 4">
    <name type="scientific">Methylophaga nitratireducenticrescens</name>
    <dbReference type="NCBI Taxonomy" id="754476"/>
    <lineage>
        <taxon>Bacteria</taxon>
        <taxon>Pseudomonadati</taxon>
        <taxon>Pseudomonadota</taxon>
        <taxon>Gammaproteobacteria</taxon>
        <taxon>Thiotrichales</taxon>
        <taxon>Piscirickettsiaceae</taxon>
        <taxon>Methylophaga</taxon>
    </lineage>
</organism>
<dbReference type="AlphaFoldDB" id="I1XF87"/>
<evidence type="ECO:0000259" key="2">
    <source>
        <dbReference type="Pfam" id="PF16220"/>
    </source>
</evidence>